<accession>A0AAV3PKG1</accession>
<dbReference type="Gene3D" id="1.10.630.10">
    <property type="entry name" value="Cytochrome P450"/>
    <property type="match status" value="1"/>
</dbReference>
<dbReference type="InterPro" id="IPR036396">
    <property type="entry name" value="Cyt_P450_sf"/>
</dbReference>
<dbReference type="GO" id="GO:0020037">
    <property type="term" value="F:heme binding"/>
    <property type="evidence" value="ECO:0007669"/>
    <property type="project" value="InterPro"/>
</dbReference>
<dbReference type="InterPro" id="IPR001128">
    <property type="entry name" value="Cyt_P450"/>
</dbReference>
<keyword evidence="9" id="KW-1133">Transmembrane helix</keyword>
<evidence type="ECO:0000256" key="8">
    <source>
        <dbReference type="RuleBase" id="RU000461"/>
    </source>
</evidence>
<dbReference type="InterPro" id="IPR002401">
    <property type="entry name" value="Cyt_P450_E_grp-I"/>
</dbReference>
<keyword evidence="9" id="KW-0812">Transmembrane</keyword>
<evidence type="ECO:0000256" key="4">
    <source>
        <dbReference type="ARBA" id="ARBA00023002"/>
    </source>
</evidence>
<keyword evidence="6 8" id="KW-0503">Monooxygenase</keyword>
<name>A0AAV3PKG1_LITER</name>
<keyword evidence="2 7" id="KW-0349">Heme</keyword>
<keyword evidence="9" id="KW-0472">Membrane</keyword>
<gene>
    <name evidence="10" type="ORF">LIER_10767</name>
</gene>
<sequence length="505" mass="57804">MEYNFTFPLLLYCSVILVPILIFLFLKPNKRSLTKLPPSPPGWPVFGHMFQLGTLPYVTMAKMKAKYGPVIWLKNGQVNTMVIQSTNAAAEFYKYHDLSFPDRLIVDTLISHNFHKSSFVFAPHGPYWRMLRRLCISSFNSKIDGDSVQVRRKCVYDMLSWIGKEAETAMIEKRGIEILDFVSLANINVIGNILFSKDLVDPNSKTGRELFEAVTGYFRWAGEPNVSDSLSWLKPFDLQGLKRNMDKDLAKALKIVSGFVKERLEEKQEGEKKQKKDLLDMLLDFEGNGINEQEKLSEHTISVFLLEMFLAGAETTTSTIEWTMAELLNNPKTLMKAKHEILKVVGKNKRFEESDIDNVPFLQAIVKENLRLHPPGPLVLRKATKDTSFMGYDIPKTTHVLINLWAIGKDPENWSDPLSFKPERFLGSNIDYKGKYFEFVPFGSGCRLCPGLQLAHRLLHLHLGSLLHEFDWELEDSFPLDMSEKMGMTVRKLKPLRAIPTKSCF</sequence>
<keyword evidence="3 7" id="KW-0479">Metal-binding</keyword>
<evidence type="ECO:0000313" key="10">
    <source>
        <dbReference type="EMBL" id="GAA0152239.1"/>
    </source>
</evidence>
<feature type="transmembrane region" description="Helical" evidence="9">
    <location>
        <begin position="6"/>
        <end position="26"/>
    </location>
</feature>
<evidence type="ECO:0000256" key="9">
    <source>
        <dbReference type="SAM" id="Phobius"/>
    </source>
</evidence>
<dbReference type="PANTHER" id="PTHR47950:SF14">
    <property type="entry name" value="CYTOCHROME P450 76A2-LIKE ISOFORM X1"/>
    <property type="match status" value="1"/>
</dbReference>
<dbReference type="PROSITE" id="PS00086">
    <property type="entry name" value="CYTOCHROME_P450"/>
    <property type="match status" value="1"/>
</dbReference>
<dbReference type="SUPFAM" id="SSF48264">
    <property type="entry name" value="Cytochrome P450"/>
    <property type="match status" value="1"/>
</dbReference>
<comment type="similarity">
    <text evidence="1 8">Belongs to the cytochrome P450 family.</text>
</comment>
<dbReference type="PANTHER" id="PTHR47950">
    <property type="entry name" value="CYTOCHROME P450, FAMILY 76, SUBFAMILY C, POLYPEPTIDE 5-RELATED"/>
    <property type="match status" value="1"/>
</dbReference>
<dbReference type="PRINTS" id="PR00463">
    <property type="entry name" value="EP450I"/>
</dbReference>
<dbReference type="FunFam" id="1.10.630.10:FF:000163">
    <property type="entry name" value="Geraniol 8-hydroxylase"/>
    <property type="match status" value="1"/>
</dbReference>
<proteinExistence type="inferred from homology"/>
<keyword evidence="4 8" id="KW-0560">Oxidoreductase</keyword>
<evidence type="ECO:0000313" key="11">
    <source>
        <dbReference type="Proteomes" id="UP001454036"/>
    </source>
</evidence>
<evidence type="ECO:0000256" key="3">
    <source>
        <dbReference type="ARBA" id="ARBA00022723"/>
    </source>
</evidence>
<dbReference type="PRINTS" id="PR00385">
    <property type="entry name" value="P450"/>
</dbReference>
<evidence type="ECO:0000256" key="7">
    <source>
        <dbReference type="PIRSR" id="PIRSR602401-1"/>
    </source>
</evidence>
<comment type="cofactor">
    <cofactor evidence="7">
        <name>heme</name>
        <dbReference type="ChEBI" id="CHEBI:30413"/>
    </cofactor>
</comment>
<feature type="binding site" description="axial binding residue" evidence="7">
    <location>
        <position position="449"/>
    </location>
    <ligand>
        <name>heme</name>
        <dbReference type="ChEBI" id="CHEBI:30413"/>
    </ligand>
    <ligandPart>
        <name>Fe</name>
        <dbReference type="ChEBI" id="CHEBI:18248"/>
    </ligandPart>
</feature>
<dbReference type="EMBL" id="BAABME010001944">
    <property type="protein sequence ID" value="GAA0152239.1"/>
    <property type="molecule type" value="Genomic_DNA"/>
</dbReference>
<evidence type="ECO:0000256" key="5">
    <source>
        <dbReference type="ARBA" id="ARBA00023004"/>
    </source>
</evidence>
<dbReference type="GO" id="GO:0005506">
    <property type="term" value="F:iron ion binding"/>
    <property type="evidence" value="ECO:0007669"/>
    <property type="project" value="InterPro"/>
</dbReference>
<dbReference type="Proteomes" id="UP001454036">
    <property type="component" value="Unassembled WGS sequence"/>
</dbReference>
<reference evidence="10 11" key="1">
    <citation type="submission" date="2024-01" db="EMBL/GenBank/DDBJ databases">
        <title>The complete chloroplast genome sequence of Lithospermum erythrorhizon: insights into the phylogenetic relationship among Boraginaceae species and the maternal lineages of purple gromwells.</title>
        <authorList>
            <person name="Okada T."/>
            <person name="Watanabe K."/>
        </authorList>
    </citation>
    <scope>NUCLEOTIDE SEQUENCE [LARGE SCALE GENOMIC DNA]</scope>
</reference>
<keyword evidence="5 7" id="KW-0408">Iron</keyword>
<evidence type="ECO:0000256" key="2">
    <source>
        <dbReference type="ARBA" id="ARBA00022617"/>
    </source>
</evidence>
<keyword evidence="11" id="KW-1185">Reference proteome</keyword>
<dbReference type="AlphaFoldDB" id="A0AAV3PKG1"/>
<dbReference type="GO" id="GO:0004497">
    <property type="term" value="F:monooxygenase activity"/>
    <property type="evidence" value="ECO:0007669"/>
    <property type="project" value="UniProtKB-KW"/>
</dbReference>
<dbReference type="GO" id="GO:0016705">
    <property type="term" value="F:oxidoreductase activity, acting on paired donors, with incorporation or reduction of molecular oxygen"/>
    <property type="evidence" value="ECO:0007669"/>
    <property type="project" value="InterPro"/>
</dbReference>
<dbReference type="Pfam" id="PF00067">
    <property type="entry name" value="p450"/>
    <property type="match status" value="1"/>
</dbReference>
<comment type="caution">
    <text evidence="10">The sequence shown here is derived from an EMBL/GenBank/DDBJ whole genome shotgun (WGS) entry which is preliminary data.</text>
</comment>
<evidence type="ECO:0000256" key="6">
    <source>
        <dbReference type="ARBA" id="ARBA00023033"/>
    </source>
</evidence>
<protein>
    <submittedName>
        <fullName evidence="10">Oxygenase</fullName>
    </submittedName>
</protein>
<evidence type="ECO:0000256" key="1">
    <source>
        <dbReference type="ARBA" id="ARBA00010617"/>
    </source>
</evidence>
<organism evidence="10 11">
    <name type="scientific">Lithospermum erythrorhizon</name>
    <name type="common">Purple gromwell</name>
    <name type="synonym">Lithospermum officinale var. erythrorhizon</name>
    <dbReference type="NCBI Taxonomy" id="34254"/>
    <lineage>
        <taxon>Eukaryota</taxon>
        <taxon>Viridiplantae</taxon>
        <taxon>Streptophyta</taxon>
        <taxon>Embryophyta</taxon>
        <taxon>Tracheophyta</taxon>
        <taxon>Spermatophyta</taxon>
        <taxon>Magnoliopsida</taxon>
        <taxon>eudicotyledons</taxon>
        <taxon>Gunneridae</taxon>
        <taxon>Pentapetalae</taxon>
        <taxon>asterids</taxon>
        <taxon>lamiids</taxon>
        <taxon>Boraginales</taxon>
        <taxon>Boraginaceae</taxon>
        <taxon>Boraginoideae</taxon>
        <taxon>Lithospermeae</taxon>
        <taxon>Lithospermum</taxon>
    </lineage>
</organism>
<dbReference type="InterPro" id="IPR017972">
    <property type="entry name" value="Cyt_P450_CS"/>
</dbReference>